<dbReference type="Gene3D" id="2.40.50.140">
    <property type="entry name" value="Nucleic acid-binding proteins"/>
    <property type="match status" value="1"/>
</dbReference>
<proteinExistence type="predicted"/>
<gene>
    <name evidence="10" type="ORF">SCUD_LOCUS8814</name>
</gene>
<organism evidence="12">
    <name type="scientific">Schistosoma curassoni</name>
    <dbReference type="NCBI Taxonomy" id="6186"/>
    <lineage>
        <taxon>Eukaryota</taxon>
        <taxon>Metazoa</taxon>
        <taxon>Spiralia</taxon>
        <taxon>Lophotrochozoa</taxon>
        <taxon>Platyhelminthes</taxon>
        <taxon>Trematoda</taxon>
        <taxon>Digenea</taxon>
        <taxon>Strigeidida</taxon>
        <taxon>Schistosomatoidea</taxon>
        <taxon>Schistosomatidae</taxon>
        <taxon>Schistosoma</taxon>
    </lineage>
</organism>
<evidence type="ECO:0000256" key="6">
    <source>
        <dbReference type="ARBA" id="ARBA00023125"/>
    </source>
</evidence>
<dbReference type="STRING" id="6186.A0A183K1F1"/>
<dbReference type="SUPFAM" id="SSF50249">
    <property type="entry name" value="Nucleic acid-binding proteins"/>
    <property type="match status" value="1"/>
</dbReference>
<dbReference type="EMBL" id="UZAK01032920">
    <property type="protein sequence ID" value="VDP32648.1"/>
    <property type="molecule type" value="Genomic_DNA"/>
</dbReference>
<reference evidence="12" key="1">
    <citation type="submission" date="2016-06" db="UniProtKB">
        <authorList>
            <consortium name="WormBaseParasite"/>
        </authorList>
    </citation>
    <scope>IDENTIFICATION</scope>
</reference>
<evidence type="ECO:0000313" key="12">
    <source>
        <dbReference type="WBParaSite" id="SCUD_0000881401-mRNA-1"/>
    </source>
</evidence>
<dbReference type="GO" id="GO:0000781">
    <property type="term" value="C:chromosome, telomeric region"/>
    <property type="evidence" value="ECO:0007669"/>
    <property type="project" value="UniProtKB-SubCell"/>
</dbReference>
<accession>A0A183K1F1</accession>
<comment type="subcellular location">
    <subcellularLocation>
        <location evidence="2">Chromosome</location>
        <location evidence="2">Telomere</location>
    </subcellularLocation>
    <subcellularLocation>
        <location evidence="1">Nucleus</location>
    </subcellularLocation>
</comment>
<reference evidence="10 11" key="2">
    <citation type="submission" date="2018-11" db="EMBL/GenBank/DDBJ databases">
        <authorList>
            <consortium name="Pathogen Informatics"/>
        </authorList>
    </citation>
    <scope>NUCLEOTIDE SEQUENCE [LARGE SCALE GENOMIC DNA]</scope>
    <source>
        <strain evidence="10">Dakar</strain>
        <strain evidence="11">Dakar, Senegal</strain>
    </source>
</reference>
<name>A0A183K1F1_9TREM</name>
<dbReference type="GO" id="GO:0005634">
    <property type="term" value="C:nucleus"/>
    <property type="evidence" value="ECO:0007669"/>
    <property type="project" value="UniProtKB-SubCell"/>
</dbReference>
<keyword evidence="4" id="KW-0158">Chromosome</keyword>
<dbReference type="InterPro" id="IPR012340">
    <property type="entry name" value="NA-bd_OB-fold"/>
</dbReference>
<evidence type="ECO:0000256" key="4">
    <source>
        <dbReference type="ARBA" id="ARBA00022454"/>
    </source>
</evidence>
<evidence type="ECO:0000256" key="8">
    <source>
        <dbReference type="ARBA" id="ARBA00030039"/>
    </source>
</evidence>
<dbReference type="InterPro" id="IPR040260">
    <property type="entry name" value="RFA2-like"/>
</dbReference>
<evidence type="ECO:0000313" key="10">
    <source>
        <dbReference type="EMBL" id="VDP32648.1"/>
    </source>
</evidence>
<evidence type="ECO:0000256" key="3">
    <source>
        <dbReference type="ARBA" id="ARBA00017411"/>
    </source>
</evidence>
<dbReference type="GO" id="GO:0003677">
    <property type="term" value="F:DNA binding"/>
    <property type="evidence" value="ECO:0007669"/>
    <property type="project" value="UniProtKB-KW"/>
</dbReference>
<evidence type="ECO:0000256" key="2">
    <source>
        <dbReference type="ARBA" id="ARBA00004574"/>
    </source>
</evidence>
<sequence>MSLSCLDDSRWLSAVLPDANQTQSHALSLILDPLANEHYQLLLGELSEIKLVGGNEDEKRMSGALTGLFQYNSQCVIVVIFCIHLIGPFRLGHRWLLFVDVVGIVRTVYERERFFIVDFSNSIYYLLYLVDDGTGCITCTIWRRGCSNLFNVLSTTKNSFDFEQHYLCEQLIKLSCKSQPISSSAEQSSNLHVGQILQLRGRLKCFRGKLKLNTYFCRSIKEESELLHHIIHRYRLQEEIYSNPYDPGVVAENIKKSHVVNLANSLVTECCRILVQDNVQLFTKLDLCLHPKIVESVTANWRSLTMVRYWGPCAPLAYDESETDYLRQSFIEVDEGEQSSAAENKVLNPKKLQLIVASLIERLLIEGWIFPATQSIGGMRTYYFVQENKKLLDAVYGIISSQGINKEISLHNILHSIRQRSFPDSLQLTRITLNALKHLLNQLESESRIYQSNFGCYSVA</sequence>
<evidence type="ECO:0000256" key="7">
    <source>
        <dbReference type="ARBA" id="ARBA00023242"/>
    </source>
</evidence>
<dbReference type="WBParaSite" id="SCUD_0000881401-mRNA-1">
    <property type="protein sequence ID" value="SCUD_0000881401-mRNA-1"/>
    <property type="gene ID" value="SCUD_0000881401"/>
</dbReference>
<evidence type="ECO:0000256" key="9">
    <source>
        <dbReference type="SAM" id="Coils"/>
    </source>
</evidence>
<evidence type="ECO:0000313" key="11">
    <source>
        <dbReference type="Proteomes" id="UP000279833"/>
    </source>
</evidence>
<dbReference type="PANTHER" id="PTHR13989">
    <property type="entry name" value="REPLICATION PROTEIN A-RELATED"/>
    <property type="match status" value="1"/>
</dbReference>
<keyword evidence="5" id="KW-0779">Telomere</keyword>
<protein>
    <recommendedName>
        <fullName evidence="3">CST complex subunit STN1</fullName>
    </recommendedName>
    <alternativeName>
        <fullName evidence="8">Suppressor of cdc thirteen homolog</fullName>
    </alternativeName>
</protein>
<evidence type="ECO:0000256" key="1">
    <source>
        <dbReference type="ARBA" id="ARBA00004123"/>
    </source>
</evidence>
<keyword evidence="7" id="KW-0539">Nucleus</keyword>
<keyword evidence="11" id="KW-1185">Reference proteome</keyword>
<dbReference type="AlphaFoldDB" id="A0A183K1F1"/>
<dbReference type="PANTHER" id="PTHR13989:SF33">
    <property type="entry name" value="CST COMPLEX SUBUNIT STN1"/>
    <property type="match status" value="1"/>
</dbReference>
<dbReference type="Proteomes" id="UP000279833">
    <property type="component" value="Unassembled WGS sequence"/>
</dbReference>
<keyword evidence="6" id="KW-0238">DNA-binding</keyword>
<keyword evidence="9" id="KW-0175">Coiled coil</keyword>
<evidence type="ECO:0000256" key="5">
    <source>
        <dbReference type="ARBA" id="ARBA00022895"/>
    </source>
</evidence>
<feature type="coiled-coil region" evidence="9">
    <location>
        <begin position="426"/>
        <end position="453"/>
    </location>
</feature>